<evidence type="ECO:0000313" key="2">
    <source>
        <dbReference type="Proteomes" id="UP000257039"/>
    </source>
</evidence>
<name>A0A4P9VPA9_9GAMM</name>
<gene>
    <name evidence="1" type="ORF">B9G39_18775</name>
</gene>
<dbReference type="EMBL" id="NDXW01000001">
    <property type="protein sequence ID" value="RDH45328.1"/>
    <property type="molecule type" value="Genomic_DNA"/>
</dbReference>
<dbReference type="Proteomes" id="UP000257039">
    <property type="component" value="Unassembled WGS sequence"/>
</dbReference>
<organism evidence="1 2">
    <name type="scientific">Zooshikella ganghwensis</name>
    <dbReference type="NCBI Taxonomy" id="202772"/>
    <lineage>
        <taxon>Bacteria</taxon>
        <taxon>Pseudomonadati</taxon>
        <taxon>Pseudomonadota</taxon>
        <taxon>Gammaproteobacteria</taxon>
        <taxon>Oceanospirillales</taxon>
        <taxon>Zooshikellaceae</taxon>
        <taxon>Zooshikella</taxon>
    </lineage>
</organism>
<protein>
    <submittedName>
        <fullName evidence="1">Uncharacterized protein</fullName>
    </submittedName>
</protein>
<reference evidence="1 2" key="1">
    <citation type="submission" date="2017-04" db="EMBL/GenBank/DDBJ databases">
        <title>Draft genome sequence of Zooshikella ganghwensis VG4 isolated from Red Sea sediments.</title>
        <authorList>
            <person name="Rehman Z."/>
            <person name="Alam I."/>
            <person name="Kamau A."/>
            <person name="Bajic V."/>
            <person name="Leiknes T."/>
        </authorList>
    </citation>
    <scope>NUCLEOTIDE SEQUENCE [LARGE SCALE GENOMIC DNA]</scope>
    <source>
        <strain evidence="1 2">VG4</strain>
    </source>
</reference>
<dbReference type="AlphaFoldDB" id="A0A4P9VPA9"/>
<keyword evidence="2" id="KW-1185">Reference proteome</keyword>
<sequence length="106" mass="12189">MPSALGIEKINTRDELIMTEMWYDFSENMDSVEWISELPSGLVSKRINLQYQRVELKKVAEGYIIYIRPADPDKGGDGIEINLDNQMNLTDYVIERIEPVPINNSP</sequence>
<accession>A0A4P9VPA9</accession>
<proteinExistence type="predicted"/>
<evidence type="ECO:0000313" key="1">
    <source>
        <dbReference type="EMBL" id="RDH45328.1"/>
    </source>
</evidence>
<comment type="caution">
    <text evidence="1">The sequence shown here is derived from an EMBL/GenBank/DDBJ whole genome shotgun (WGS) entry which is preliminary data.</text>
</comment>